<sequence length="64" mass="7314">MRHAANITNITHPASQPIAYNEVSKGNKTLKVGEKCYRLSSPQRESIVKRKYVTYVTEFRGCDK</sequence>
<gene>
    <name evidence="1" type="ORF">HMPREF0454_01157</name>
</gene>
<accession>G9Y3M8</accession>
<dbReference type="AlphaFoldDB" id="G9Y3M8"/>
<dbReference type="Proteomes" id="UP000005959">
    <property type="component" value="Unassembled WGS sequence"/>
</dbReference>
<dbReference type="HOGENOM" id="CLU_2861488_0_0_6"/>
<reference evidence="1 2" key="1">
    <citation type="submission" date="2011-08" db="EMBL/GenBank/DDBJ databases">
        <authorList>
            <person name="Weinstock G."/>
            <person name="Sodergren E."/>
            <person name="Clifton S."/>
            <person name="Fulton L."/>
            <person name="Fulton B."/>
            <person name="Courtney L."/>
            <person name="Fronick C."/>
            <person name="Harrison M."/>
            <person name="Strong C."/>
            <person name="Farmer C."/>
            <person name="Delahaunty K."/>
            <person name="Markovic C."/>
            <person name="Hall O."/>
            <person name="Minx P."/>
            <person name="Tomlinson C."/>
            <person name="Mitreva M."/>
            <person name="Hou S."/>
            <person name="Chen J."/>
            <person name="Wollam A."/>
            <person name="Pepin K.H."/>
            <person name="Johnson M."/>
            <person name="Bhonagiri V."/>
            <person name="Zhang X."/>
            <person name="Suruliraj S."/>
            <person name="Warren W."/>
            <person name="Chinwalla A."/>
            <person name="Mardis E.R."/>
            <person name="Wilson R.K."/>
        </authorList>
    </citation>
    <scope>NUCLEOTIDE SEQUENCE [LARGE SCALE GENOMIC DNA]</scope>
    <source>
        <strain evidence="1 2">ATCC 51873</strain>
    </source>
</reference>
<proteinExistence type="predicted"/>
<comment type="caution">
    <text evidence="1">The sequence shown here is derived from an EMBL/GenBank/DDBJ whole genome shotgun (WGS) entry which is preliminary data.</text>
</comment>
<organism evidence="1 2">
    <name type="scientific">Hafnia alvei ATCC 51873</name>
    <dbReference type="NCBI Taxonomy" id="1002364"/>
    <lineage>
        <taxon>Bacteria</taxon>
        <taxon>Pseudomonadati</taxon>
        <taxon>Pseudomonadota</taxon>
        <taxon>Gammaproteobacteria</taxon>
        <taxon>Enterobacterales</taxon>
        <taxon>Hafniaceae</taxon>
        <taxon>Hafnia</taxon>
    </lineage>
</organism>
<name>G9Y3M8_HAFAL</name>
<evidence type="ECO:0000313" key="1">
    <source>
        <dbReference type="EMBL" id="EHM45382.1"/>
    </source>
</evidence>
<dbReference type="EMBL" id="AGCI01000018">
    <property type="protein sequence ID" value="EHM45382.1"/>
    <property type="molecule type" value="Genomic_DNA"/>
</dbReference>
<protein>
    <submittedName>
        <fullName evidence="1">Uncharacterized protein</fullName>
    </submittedName>
</protein>
<evidence type="ECO:0000313" key="2">
    <source>
        <dbReference type="Proteomes" id="UP000005959"/>
    </source>
</evidence>